<organism evidence="3">
    <name type="scientific">marine sediment metagenome</name>
    <dbReference type="NCBI Taxonomy" id="412755"/>
    <lineage>
        <taxon>unclassified sequences</taxon>
        <taxon>metagenomes</taxon>
        <taxon>ecological metagenomes</taxon>
    </lineage>
</organism>
<dbReference type="AlphaFoldDB" id="A0A0F9FXR9"/>
<dbReference type="InterPro" id="IPR044038">
    <property type="entry name" value="dATP/dGTP_diPOhydrolase_N"/>
</dbReference>
<feature type="domain" description="dATP/dGTP diphosphohydrolase N-terminal" evidence="2">
    <location>
        <begin position="7"/>
        <end position="89"/>
    </location>
</feature>
<dbReference type="EMBL" id="LAZR01030662">
    <property type="protein sequence ID" value="KKL55932.1"/>
    <property type="molecule type" value="Genomic_DNA"/>
</dbReference>
<feature type="region of interest" description="Disordered" evidence="1">
    <location>
        <begin position="212"/>
        <end position="231"/>
    </location>
</feature>
<gene>
    <name evidence="3" type="ORF">LCGC14_2250470</name>
</gene>
<reference evidence="3" key="1">
    <citation type="journal article" date="2015" name="Nature">
        <title>Complex archaea that bridge the gap between prokaryotes and eukaryotes.</title>
        <authorList>
            <person name="Spang A."/>
            <person name="Saw J.H."/>
            <person name="Jorgensen S.L."/>
            <person name="Zaremba-Niedzwiedzka K."/>
            <person name="Martijn J."/>
            <person name="Lind A.E."/>
            <person name="van Eijk R."/>
            <person name="Schleper C."/>
            <person name="Guy L."/>
            <person name="Ettema T.J."/>
        </authorList>
    </citation>
    <scope>NUCLEOTIDE SEQUENCE</scope>
</reference>
<evidence type="ECO:0000259" key="2">
    <source>
        <dbReference type="Pfam" id="PF18909"/>
    </source>
</evidence>
<dbReference type="Pfam" id="PF18909">
    <property type="entry name" value="dGTP_diPhyd_N"/>
    <property type="match status" value="1"/>
</dbReference>
<name>A0A0F9FXR9_9ZZZZ</name>
<accession>A0A0F9FXR9</accession>
<comment type="caution">
    <text evidence="3">The sequence shown here is derived from an EMBL/GenBank/DDBJ whole genome shotgun (WGS) entry which is preliminary data.</text>
</comment>
<sequence length="231" mass="24853">MTTKPTNPKDALGSNKVPLHLWPQTATILGAMGLLDGALKYGRSNWRAVGIRASIYYDAVDRHMSAWFEGEDNDPDSGLPHLAHALAGLADTTVSDVWMKNLQRVETIIRQAGPAGILRMIITRKTRLRARDLDDLLRTLLEGGLIRIQIRPPSGAGRPANVFVHKDAQGDTDRRATYSVAQSLGAGMFISWQDPNKTDISGLPLFKGPPLGVGFHDPDDGSGSGGGVGPN</sequence>
<feature type="compositionally biased region" description="Gly residues" evidence="1">
    <location>
        <begin position="222"/>
        <end position="231"/>
    </location>
</feature>
<protein>
    <recommendedName>
        <fullName evidence="2">dATP/dGTP diphosphohydrolase N-terminal domain-containing protein</fullName>
    </recommendedName>
</protein>
<proteinExistence type="predicted"/>
<evidence type="ECO:0000256" key="1">
    <source>
        <dbReference type="SAM" id="MobiDB-lite"/>
    </source>
</evidence>
<evidence type="ECO:0000313" key="3">
    <source>
        <dbReference type="EMBL" id="KKL55932.1"/>
    </source>
</evidence>